<dbReference type="Gene3D" id="3.20.20.80">
    <property type="entry name" value="Glycosidases"/>
    <property type="match status" value="1"/>
</dbReference>
<dbReference type="SMART" id="SM00636">
    <property type="entry name" value="Glyco_18"/>
    <property type="match status" value="1"/>
</dbReference>
<feature type="chain" id="PRO_5026151259" description="chitinase" evidence="3">
    <location>
        <begin position="22"/>
        <end position="444"/>
    </location>
</feature>
<gene>
    <name evidence="5" type="ORF">BacF7301_07085</name>
</gene>
<dbReference type="Pfam" id="PF00704">
    <property type="entry name" value="Glyco_hydro_18"/>
    <property type="match status" value="1"/>
</dbReference>
<dbReference type="SUPFAM" id="SSF51445">
    <property type="entry name" value="(Trans)glycosidases"/>
    <property type="match status" value="1"/>
</dbReference>
<dbReference type="RefSeq" id="WP_167961517.1">
    <property type="nucleotide sequence ID" value="NZ_CP050831.1"/>
</dbReference>
<dbReference type="Gene3D" id="3.40.5.30">
    <property type="entry name" value="(Trans)glycosidases - domain 2"/>
    <property type="match status" value="1"/>
</dbReference>
<dbReference type="PANTHER" id="PTHR11177:SF317">
    <property type="entry name" value="CHITINASE 12-RELATED"/>
    <property type="match status" value="1"/>
</dbReference>
<keyword evidence="3" id="KW-0732">Signal</keyword>
<dbReference type="KEGG" id="bfc:BacF7301_07085"/>
<evidence type="ECO:0000313" key="6">
    <source>
        <dbReference type="Proteomes" id="UP000501780"/>
    </source>
</evidence>
<dbReference type="GO" id="GO:0005975">
    <property type="term" value="P:carbohydrate metabolic process"/>
    <property type="evidence" value="ECO:0007669"/>
    <property type="project" value="InterPro"/>
</dbReference>
<sequence>MKTNYLFFLLCLIGIMSGSCKDDSANNPVFGDDEIPYIYTDMQETTSAIAGEVTEFKVLVSPADEKTSVKWLLDGEEIGTSASLVYTFPEAGSFRLRIEVRRNGLLNYRNFALTVKEPVTPPEEPTPSELKKKIFCYLSNGAIASREIAWEQMSHLCVVGGVTTDGTIQAATTLQANADFIKQGQAKGVKILLSMDLASVMKTMTDEFRQSLGERALQVVEDCGLDGINVFFEGWTGSGAGGSDKAENATYASHLKALYQQLKAGLGDKLLTAGVKGDSEGMWGSQNAYNGDFSMFESVDYINVAIYNFTGAWASSAVAQHASYEHFTAAATQWSTINGIDKGKIILGLPAYGIQFQSTTVPTGAVRKAYKVILTEYAADSPVEKDEIEKDGKIVFYNGHPLVQQKSDYVVDNGFGGILLNDLSDDSEDDATSLLNVIYKTFIK</sequence>
<protein>
    <recommendedName>
        <fullName evidence="2">chitinase</fullName>
        <ecNumber evidence="2">3.2.1.14</ecNumber>
    </recommendedName>
</protein>
<dbReference type="EMBL" id="CP050831">
    <property type="protein sequence ID" value="QIU93923.1"/>
    <property type="molecule type" value="Genomic_DNA"/>
</dbReference>
<evidence type="ECO:0000259" key="4">
    <source>
        <dbReference type="PROSITE" id="PS51910"/>
    </source>
</evidence>
<dbReference type="PROSITE" id="PS51910">
    <property type="entry name" value="GH18_2"/>
    <property type="match status" value="1"/>
</dbReference>
<dbReference type="GO" id="GO:0008843">
    <property type="term" value="F:endochitinase activity"/>
    <property type="evidence" value="ECO:0007669"/>
    <property type="project" value="UniProtKB-EC"/>
</dbReference>
<dbReference type="InterPro" id="IPR050314">
    <property type="entry name" value="Glycosyl_Hydrlase_18"/>
</dbReference>
<evidence type="ECO:0000256" key="2">
    <source>
        <dbReference type="ARBA" id="ARBA00012729"/>
    </source>
</evidence>
<dbReference type="PANTHER" id="PTHR11177">
    <property type="entry name" value="CHITINASE"/>
    <property type="match status" value="1"/>
</dbReference>
<accession>A0A6H0KL62</accession>
<proteinExistence type="predicted"/>
<dbReference type="InterPro" id="IPR017853">
    <property type="entry name" value="GH"/>
</dbReference>
<dbReference type="GO" id="GO:0008061">
    <property type="term" value="F:chitin binding"/>
    <property type="evidence" value="ECO:0007669"/>
    <property type="project" value="InterPro"/>
</dbReference>
<reference evidence="5 6" key="1">
    <citation type="submission" date="2020-03" db="EMBL/GenBank/DDBJ databases">
        <title>Genomic analysis of Bacteroides faecium CBA7301.</title>
        <authorList>
            <person name="Kim J."/>
            <person name="Roh S.W."/>
        </authorList>
    </citation>
    <scope>NUCLEOTIDE SEQUENCE [LARGE SCALE GENOMIC DNA]</scope>
    <source>
        <strain evidence="5 6">CBA7301</strain>
    </source>
</reference>
<evidence type="ECO:0000256" key="1">
    <source>
        <dbReference type="ARBA" id="ARBA00000822"/>
    </source>
</evidence>
<dbReference type="InterPro" id="IPR001223">
    <property type="entry name" value="Glyco_hydro18_cat"/>
</dbReference>
<dbReference type="InterPro" id="IPR011583">
    <property type="entry name" value="Chitinase_II/V-like_cat"/>
</dbReference>
<dbReference type="PROSITE" id="PS51257">
    <property type="entry name" value="PROKAR_LIPOPROTEIN"/>
    <property type="match status" value="1"/>
</dbReference>
<organism evidence="5 6">
    <name type="scientific">Bacteroides faecium</name>
    <dbReference type="NCBI Taxonomy" id="2715212"/>
    <lineage>
        <taxon>Bacteria</taxon>
        <taxon>Pseudomonadati</taxon>
        <taxon>Bacteroidota</taxon>
        <taxon>Bacteroidia</taxon>
        <taxon>Bacteroidales</taxon>
        <taxon>Bacteroidaceae</taxon>
        <taxon>Bacteroides</taxon>
    </lineage>
</organism>
<dbReference type="EC" id="3.2.1.14" evidence="2"/>
<keyword evidence="6" id="KW-1185">Reference proteome</keyword>
<feature type="signal peptide" evidence="3">
    <location>
        <begin position="1"/>
        <end position="21"/>
    </location>
</feature>
<dbReference type="Proteomes" id="UP000501780">
    <property type="component" value="Chromosome"/>
</dbReference>
<feature type="domain" description="GH18" evidence="4">
    <location>
        <begin position="132"/>
        <end position="444"/>
    </location>
</feature>
<comment type="catalytic activity">
    <reaction evidence="1">
        <text>Random endo-hydrolysis of N-acetyl-beta-D-glucosaminide (1-&gt;4)-beta-linkages in chitin and chitodextrins.</text>
        <dbReference type="EC" id="3.2.1.14"/>
    </reaction>
</comment>
<evidence type="ECO:0000313" key="5">
    <source>
        <dbReference type="EMBL" id="QIU93923.1"/>
    </source>
</evidence>
<evidence type="ECO:0000256" key="3">
    <source>
        <dbReference type="SAM" id="SignalP"/>
    </source>
</evidence>
<dbReference type="AlphaFoldDB" id="A0A6H0KL62"/>
<name>A0A6H0KL62_9BACE</name>